<reference evidence="1 2" key="1">
    <citation type="submission" date="2016-06" db="EMBL/GenBank/DDBJ databases">
        <title>Genome sequencing of Cryobacterium arcticum PAMC 27867.</title>
        <authorList>
            <person name="Lee J."/>
            <person name="Kim O.-S."/>
        </authorList>
    </citation>
    <scope>NUCLEOTIDE SEQUENCE [LARGE SCALE GENOMIC DNA]</scope>
    <source>
        <strain evidence="1 2">PAMC 27867</strain>
    </source>
</reference>
<accession>A0A1B1BI22</accession>
<proteinExistence type="predicted"/>
<dbReference type="STRING" id="670052.PA27867_1218"/>
<dbReference type="RefSeq" id="WP_236900854.1">
    <property type="nucleotide sequence ID" value="NZ_CP016282.1"/>
</dbReference>
<sequence>MAGLYEWWRYKEIIDNVRDVLDAAPVLAETLDDHVVSRAVGDVPNNSPELIKPVAD</sequence>
<dbReference type="AlphaFoldDB" id="A0A1B1BI22"/>
<protein>
    <submittedName>
        <fullName evidence="1">Uncharacterized protein</fullName>
    </submittedName>
</protein>
<dbReference type="KEGG" id="cart:PA27867_1218"/>
<organism evidence="1 2">
    <name type="scientific">Cryobacterium arcticum</name>
    <dbReference type="NCBI Taxonomy" id="670052"/>
    <lineage>
        <taxon>Bacteria</taxon>
        <taxon>Bacillati</taxon>
        <taxon>Actinomycetota</taxon>
        <taxon>Actinomycetes</taxon>
        <taxon>Micrococcales</taxon>
        <taxon>Microbacteriaceae</taxon>
        <taxon>Cryobacterium</taxon>
    </lineage>
</organism>
<name>A0A1B1BI22_9MICO</name>
<evidence type="ECO:0000313" key="1">
    <source>
        <dbReference type="EMBL" id="ANP72184.1"/>
    </source>
</evidence>
<evidence type="ECO:0000313" key="2">
    <source>
        <dbReference type="Proteomes" id="UP000092582"/>
    </source>
</evidence>
<dbReference type="Proteomes" id="UP000092582">
    <property type="component" value="Chromosome 1"/>
</dbReference>
<dbReference type="EMBL" id="CP016282">
    <property type="protein sequence ID" value="ANP72184.1"/>
    <property type="molecule type" value="Genomic_DNA"/>
</dbReference>
<keyword evidence="2" id="KW-1185">Reference proteome</keyword>
<gene>
    <name evidence="1" type="ORF">PA27867_1218</name>
</gene>